<evidence type="ECO:0000259" key="4">
    <source>
        <dbReference type="Pfam" id="PF01420"/>
    </source>
</evidence>
<feature type="domain" description="Type I restriction modification DNA specificity" evidence="4">
    <location>
        <begin position="3"/>
        <end position="188"/>
    </location>
</feature>
<dbReference type="InterPro" id="IPR052021">
    <property type="entry name" value="Type-I_RS_S_subunit"/>
</dbReference>
<dbReference type="CDD" id="cd17517">
    <property type="entry name" value="RMtype1_S_EcoKI_StySPI-TRD2-CR2_like"/>
    <property type="match status" value="1"/>
</dbReference>
<keyword evidence="2" id="KW-0680">Restriction system</keyword>
<dbReference type="OrthoDB" id="63201at2"/>
<evidence type="ECO:0000256" key="3">
    <source>
        <dbReference type="ARBA" id="ARBA00023125"/>
    </source>
</evidence>
<evidence type="ECO:0000313" key="6">
    <source>
        <dbReference type="Proteomes" id="UP000056209"/>
    </source>
</evidence>
<evidence type="ECO:0000256" key="2">
    <source>
        <dbReference type="ARBA" id="ARBA00022747"/>
    </source>
</evidence>
<comment type="caution">
    <text evidence="5">The sequence shown here is derived from an EMBL/GenBank/DDBJ whole genome shotgun (WGS) entry which is preliminary data.</text>
</comment>
<dbReference type="GO" id="GO:0003677">
    <property type="term" value="F:DNA binding"/>
    <property type="evidence" value="ECO:0007669"/>
    <property type="project" value="UniProtKB-KW"/>
</dbReference>
<dbReference type="SUPFAM" id="SSF116734">
    <property type="entry name" value="DNA methylase specificity domain"/>
    <property type="match status" value="2"/>
</dbReference>
<gene>
    <name evidence="5" type="ORF">DEIGR_320146</name>
</gene>
<protein>
    <submittedName>
        <fullName evidence="5">Restriction modification system DNA specificity subunit</fullName>
    </submittedName>
</protein>
<dbReference type="Gene3D" id="3.90.220.20">
    <property type="entry name" value="DNA methylase specificity domains"/>
    <property type="match status" value="2"/>
</dbReference>
<name>A0A124BSA3_9DEIO</name>
<dbReference type="Pfam" id="PF01420">
    <property type="entry name" value="Methylase_S"/>
    <property type="match status" value="1"/>
</dbReference>
<accession>A0A124BSA3</accession>
<dbReference type="PANTHER" id="PTHR30408">
    <property type="entry name" value="TYPE-1 RESTRICTION ENZYME ECOKI SPECIFICITY PROTEIN"/>
    <property type="match status" value="1"/>
</dbReference>
<proteinExistence type="inferred from homology"/>
<sequence length="439" mass="48815">MTSEWISKKFGELLNGKVRNGIYKSKEFHGKGIKIVNMGELFSNPRLSTSIEMKLLDVDKDEIDRFGIKKGDLIFARRSLTAEGAGKCIWVKEAEDEAVFESSLIRARANDNISDSQYLYYYFNSPAGKTNLGSILRQVAVSGITGSDLMELDIPLPPLEIQRQIANILSAFDDKIELNRQINRTLEQMARALFKSWFIDFDPVHAKQRGEQPAGMDAETAALIPDRFVEIDGKWFPEGWRVSQLGSIVENPRRSINPQSIDGRTPYIGLEHMPRGSIGLNSWGKAKDVDSGKVIFKKGEILFGKLRPYFKKVGIAPFNGISSTDILILKPKINWEEYVLFLVSSDEFINAMAGSSSGTRMPRASWNDLAAYPIILPSAALAVAYSAAVAPIIEKIQLCTFESIELAHIRDTLLPRLLSGELDVSDWENAVEAPEGAPA</sequence>
<dbReference type="REBASE" id="141081">
    <property type="entry name" value="S.Dgr43672ORF320148P"/>
</dbReference>
<dbReference type="AlphaFoldDB" id="A0A124BSA3"/>
<dbReference type="InterPro" id="IPR044946">
    <property type="entry name" value="Restrct_endonuc_typeI_TRD_sf"/>
</dbReference>
<dbReference type="Proteomes" id="UP000056209">
    <property type="component" value="Unassembled WGS sequence"/>
</dbReference>
<keyword evidence="6" id="KW-1185">Reference proteome</keyword>
<dbReference type="EMBL" id="BCMS01000004">
    <property type="protein sequence ID" value="GAQ23732.1"/>
    <property type="molecule type" value="Genomic_DNA"/>
</dbReference>
<dbReference type="RefSeq" id="WP_083524301.1">
    <property type="nucleotide sequence ID" value="NZ_BCMS01000004.1"/>
</dbReference>
<dbReference type="PANTHER" id="PTHR30408:SF13">
    <property type="entry name" value="TYPE I RESTRICTION ENZYME HINDI SPECIFICITY SUBUNIT"/>
    <property type="match status" value="1"/>
</dbReference>
<reference evidence="6" key="1">
    <citation type="submission" date="2015-11" db="EMBL/GenBank/DDBJ databases">
        <title>Draft Genome Sequence of the Radioresistant Bacterium Deinococcus grandis, Isolated from Freshwater Fish in Japan.</title>
        <authorList>
            <person name="Satoh K."/>
            <person name="Onodera T."/>
            <person name="Omoso K."/>
            <person name="Takeda-Yano K."/>
            <person name="Katayama T."/>
            <person name="Oono Y."/>
            <person name="Narumi I."/>
        </authorList>
    </citation>
    <scope>NUCLEOTIDE SEQUENCE [LARGE SCALE GENOMIC DNA]</scope>
    <source>
        <strain evidence="6">ATCC 43672</strain>
    </source>
</reference>
<organism evidence="5 6">
    <name type="scientific">Deinococcus grandis</name>
    <dbReference type="NCBI Taxonomy" id="57498"/>
    <lineage>
        <taxon>Bacteria</taxon>
        <taxon>Thermotogati</taxon>
        <taxon>Deinococcota</taxon>
        <taxon>Deinococci</taxon>
        <taxon>Deinococcales</taxon>
        <taxon>Deinococcaceae</taxon>
        <taxon>Deinococcus</taxon>
    </lineage>
</organism>
<dbReference type="GO" id="GO:0009307">
    <property type="term" value="P:DNA restriction-modification system"/>
    <property type="evidence" value="ECO:0007669"/>
    <property type="project" value="UniProtKB-KW"/>
</dbReference>
<keyword evidence="3" id="KW-0238">DNA-binding</keyword>
<evidence type="ECO:0000256" key="1">
    <source>
        <dbReference type="ARBA" id="ARBA00010923"/>
    </source>
</evidence>
<comment type="similarity">
    <text evidence="1">Belongs to the type-I restriction system S methylase family.</text>
</comment>
<dbReference type="InterPro" id="IPR000055">
    <property type="entry name" value="Restrct_endonuc_typeI_TRD"/>
</dbReference>
<evidence type="ECO:0000313" key="5">
    <source>
        <dbReference type="EMBL" id="GAQ23732.1"/>
    </source>
</evidence>